<evidence type="ECO:0000313" key="2">
    <source>
        <dbReference type="EMBL" id="MBK1468466.1"/>
    </source>
</evidence>
<organism evidence="2 3">
    <name type="scientific">Parvimonas parva</name>
    <dbReference type="NCBI Taxonomy" id="2769485"/>
    <lineage>
        <taxon>Bacteria</taxon>
        <taxon>Bacillati</taxon>
        <taxon>Bacillota</taxon>
        <taxon>Tissierellia</taxon>
        <taxon>Tissierellales</taxon>
        <taxon>Peptoniphilaceae</taxon>
        <taxon>Parvimonas</taxon>
    </lineage>
</organism>
<evidence type="ECO:0000313" key="3">
    <source>
        <dbReference type="Proteomes" id="UP000823123"/>
    </source>
</evidence>
<dbReference type="PANTHER" id="PTHR40039:SF1">
    <property type="entry name" value="PROTEIN DLTD"/>
    <property type="match status" value="1"/>
</dbReference>
<dbReference type="InterPro" id="IPR023896">
    <property type="entry name" value="LTA_DltD"/>
</dbReference>
<dbReference type="InterPro" id="IPR006998">
    <property type="entry name" value="DltD"/>
</dbReference>
<protein>
    <submittedName>
        <fullName evidence="2">D-alanyl-lipoteichoic acid biosynthesis protein DltD</fullName>
    </submittedName>
</protein>
<dbReference type="Proteomes" id="UP000823123">
    <property type="component" value="Unassembled WGS sequence"/>
</dbReference>
<comment type="caution">
    <text evidence="2">The sequence shown here is derived from an EMBL/GenBank/DDBJ whole genome shotgun (WGS) entry which is preliminary data.</text>
</comment>
<feature type="signal peptide" evidence="1">
    <location>
        <begin position="1"/>
        <end position="20"/>
    </location>
</feature>
<gene>
    <name evidence="2" type="primary">dltD</name>
    <name evidence="2" type="ORF">IBJ83_03940</name>
</gene>
<evidence type="ECO:0000256" key="1">
    <source>
        <dbReference type="SAM" id="SignalP"/>
    </source>
</evidence>
<keyword evidence="1" id="KW-0732">Signal</keyword>
<feature type="chain" id="PRO_5045676686" evidence="1">
    <location>
        <begin position="21"/>
        <end position="380"/>
    </location>
</feature>
<accession>A0ABS1C8R9</accession>
<dbReference type="RefSeq" id="WP_201275390.1">
    <property type="nucleotide sequence ID" value="NZ_JACVDA010000009.1"/>
</dbReference>
<proteinExistence type="predicted"/>
<dbReference type="NCBIfam" id="TIGR04092">
    <property type="entry name" value="LTA_DltD"/>
    <property type="match status" value="1"/>
</dbReference>
<dbReference type="Pfam" id="PF04914">
    <property type="entry name" value="DltD"/>
    <property type="match status" value="1"/>
</dbReference>
<keyword evidence="3" id="KW-1185">Reference proteome</keyword>
<dbReference type="SUPFAM" id="SSF52266">
    <property type="entry name" value="SGNH hydrolase"/>
    <property type="match status" value="1"/>
</dbReference>
<name>A0ABS1C8R9_9FIRM</name>
<dbReference type="EMBL" id="JACVDA010000009">
    <property type="protein sequence ID" value="MBK1468466.1"/>
    <property type="molecule type" value="Genomic_DNA"/>
</dbReference>
<dbReference type="PANTHER" id="PTHR40039">
    <property type="entry name" value="PROTEIN DLTD"/>
    <property type="match status" value="1"/>
</dbReference>
<sequence>MKRLKALCLSVVLSSIISYSFLSFYTKGSADLTVKNNSIRYNVSYEKYNSHDVLVNNINKNTILLLGSSELTVGNDFEEHPRQFLDFSDKNIMQIGGGYYQSLMHSIILGSIGNEVPNKTVNFILSMQWFDKEGANPNAFQPRFSLDHLNNLYRNEKLSKETKEKIYNRILELSSNNEITKTTISRMKRDNYFDKILNKLYYRKYKFICNNNFLKEYKRDNSVNNKKFSKDIDWENLKNKAIERGKLETTNNKYFLENKYFNHFIKNKFKKLKSSDKNITFGESPEYKDLQLFLDVAKELGFKVNLFLVPLQGYWADYTEVPKSEIEKYYVKIRKIAKDNNVNLIDYSEYSYTPYFFKDITHLGRLGLLKLQEDLLKYND</sequence>
<reference evidence="2 3" key="1">
    <citation type="submission" date="2020-09" db="EMBL/GenBank/DDBJ databases">
        <title>Parvimonas S3374 sp. nov.</title>
        <authorList>
            <person name="Buhl M."/>
        </authorList>
    </citation>
    <scope>NUCLEOTIDE SEQUENCE [LARGE SCALE GENOMIC DNA]</scope>
    <source>
        <strain evidence="2 3">S3374</strain>
    </source>
</reference>